<gene>
    <name evidence="1" type="ORF">KUO17_23835</name>
</gene>
<protein>
    <submittedName>
        <fullName evidence="1">Uncharacterized protein</fullName>
    </submittedName>
</protein>
<proteinExistence type="predicted"/>
<evidence type="ECO:0000313" key="1">
    <source>
        <dbReference type="EMBL" id="MBV6290020.1"/>
    </source>
</evidence>
<organism evidence="1 2">
    <name type="scientific">Pseudomonas aegrilactucae</name>
    <dbReference type="NCBI Taxonomy" id="2854028"/>
    <lineage>
        <taxon>Bacteria</taxon>
        <taxon>Pseudomonadati</taxon>
        <taxon>Pseudomonadota</taxon>
        <taxon>Gammaproteobacteria</taxon>
        <taxon>Pseudomonadales</taxon>
        <taxon>Pseudomonadaceae</taxon>
        <taxon>Pseudomonas</taxon>
    </lineage>
</organism>
<accession>A0A9Q2XPF1</accession>
<keyword evidence="2" id="KW-1185">Reference proteome</keyword>
<sequence>MQMNMGRPFKHQAMARELAGQAVQDNQAAFSQMERNWNIARASQDITVALAARGGLLEWLAATAILGHEADFESGAKTLIQWGCKLAEAFRPAPELLLVELSLAIRRKDHAARRQLASAILKSAPSDDFYNLERGQSQALAALVDLDYDTAQRHALRLQDAAASGEFDKGDSILAGAWAKVMHNLAQQDFRGCVNALLLSHKEFARQVDLELGRLQRGADSDITMFDMVDWTADAVAQLVVDFGYKLDHLNKRDSQEYGF</sequence>
<name>A0A9Q2XPF1_9PSED</name>
<dbReference type="RefSeq" id="WP_217978031.1">
    <property type="nucleotide sequence ID" value="NZ_JAHTBI010000106.1"/>
</dbReference>
<reference evidence="1" key="1">
    <citation type="journal article" date="2022" name="Int. J. Syst. Evol. Microbiol.">
        <title>Pseudomonas aegrilactucae sp. nov. and Pseudomonas morbosilactucae sp. nov., pathogens causing bacterial rot of lettuce in Japan.</title>
        <authorList>
            <person name="Sawada H."/>
            <person name="Fujikawa T."/>
            <person name="Satou M."/>
        </authorList>
    </citation>
    <scope>NUCLEOTIDE SEQUENCE</scope>
    <source>
        <strain evidence="1">MAFF 301350</strain>
    </source>
</reference>
<dbReference type="AlphaFoldDB" id="A0A9Q2XPF1"/>
<evidence type="ECO:0000313" key="2">
    <source>
        <dbReference type="Proteomes" id="UP001106592"/>
    </source>
</evidence>
<dbReference type="Proteomes" id="UP001106592">
    <property type="component" value="Unassembled WGS sequence"/>
</dbReference>
<comment type="caution">
    <text evidence="1">The sequence shown here is derived from an EMBL/GenBank/DDBJ whole genome shotgun (WGS) entry which is preliminary data.</text>
</comment>
<reference evidence="1" key="2">
    <citation type="journal article" date="2023" name="Plant Pathol.">
        <title>Dismantling and reorganizing Pseudomonas marginalis sensu#lato.</title>
        <authorList>
            <person name="Sawada H."/>
            <person name="Fujikawa T."/>
            <person name="Satou M."/>
        </authorList>
    </citation>
    <scope>NUCLEOTIDE SEQUENCE</scope>
    <source>
        <strain evidence="1">MAFF 301350</strain>
    </source>
</reference>
<dbReference type="EMBL" id="JAHTBI010000106">
    <property type="protein sequence ID" value="MBV6290020.1"/>
    <property type="molecule type" value="Genomic_DNA"/>
</dbReference>